<protein>
    <submittedName>
        <fullName evidence="1">10213_t:CDS:1</fullName>
    </submittedName>
</protein>
<evidence type="ECO:0000313" key="1">
    <source>
        <dbReference type="EMBL" id="CAI2185920.1"/>
    </source>
</evidence>
<evidence type="ECO:0000313" key="2">
    <source>
        <dbReference type="Proteomes" id="UP001153678"/>
    </source>
</evidence>
<reference evidence="1" key="1">
    <citation type="submission" date="2022-08" db="EMBL/GenBank/DDBJ databases">
        <authorList>
            <person name="Kallberg Y."/>
            <person name="Tangrot J."/>
            <person name="Rosling A."/>
        </authorList>
    </citation>
    <scope>NUCLEOTIDE SEQUENCE</scope>
    <source>
        <strain evidence="1">Wild A</strain>
    </source>
</reference>
<organism evidence="1 2">
    <name type="scientific">Funneliformis geosporum</name>
    <dbReference type="NCBI Taxonomy" id="1117311"/>
    <lineage>
        <taxon>Eukaryota</taxon>
        <taxon>Fungi</taxon>
        <taxon>Fungi incertae sedis</taxon>
        <taxon>Mucoromycota</taxon>
        <taxon>Glomeromycotina</taxon>
        <taxon>Glomeromycetes</taxon>
        <taxon>Glomerales</taxon>
        <taxon>Glomeraceae</taxon>
        <taxon>Funneliformis</taxon>
    </lineage>
</organism>
<comment type="caution">
    <text evidence="1">The sequence shown here is derived from an EMBL/GenBank/DDBJ whole genome shotgun (WGS) entry which is preliminary data.</text>
</comment>
<feature type="non-terminal residue" evidence="1">
    <location>
        <position position="1"/>
    </location>
</feature>
<dbReference type="Proteomes" id="UP001153678">
    <property type="component" value="Unassembled WGS sequence"/>
</dbReference>
<gene>
    <name evidence="1" type="ORF">FWILDA_LOCUS12318</name>
</gene>
<dbReference type="EMBL" id="CAMKVN010003920">
    <property type="protein sequence ID" value="CAI2185920.1"/>
    <property type="molecule type" value="Genomic_DNA"/>
</dbReference>
<proteinExistence type="predicted"/>
<keyword evidence="2" id="KW-1185">Reference proteome</keyword>
<dbReference type="AlphaFoldDB" id="A0A9W4WTK0"/>
<sequence length="54" mass="6380">DIPHEYRSKVTIKLFESIDIQLIEFINNDEKLLVISNDTKNDNKLKILICDVYD</sequence>
<name>A0A9W4WTK0_9GLOM</name>
<accession>A0A9W4WTK0</accession>